<evidence type="ECO:0008006" key="4">
    <source>
        <dbReference type="Google" id="ProtNLM"/>
    </source>
</evidence>
<feature type="transmembrane region" description="Helical" evidence="1">
    <location>
        <begin position="417"/>
        <end position="434"/>
    </location>
</feature>
<comment type="caution">
    <text evidence="2">The sequence shown here is derived from an EMBL/GenBank/DDBJ whole genome shotgun (WGS) entry which is preliminary data.</text>
</comment>
<dbReference type="Pfam" id="PF06123">
    <property type="entry name" value="CreD"/>
    <property type="match status" value="1"/>
</dbReference>
<dbReference type="OrthoDB" id="9791851at2"/>
<name>A0A2S8A8B8_9FLAO</name>
<feature type="transmembrane region" description="Helical" evidence="1">
    <location>
        <begin position="333"/>
        <end position="351"/>
    </location>
</feature>
<reference evidence="2 3" key="1">
    <citation type="submission" date="2018-02" db="EMBL/GenBank/DDBJ databases">
        <title>Genome sequences of Apibacter spp., gut symbionts of Asian honey bees.</title>
        <authorList>
            <person name="Kwong W.K."/>
            <person name="Steele M.I."/>
            <person name="Moran N.A."/>
        </authorList>
    </citation>
    <scope>NUCLEOTIDE SEQUENCE [LARGE SCALE GENOMIC DNA]</scope>
    <source>
        <strain evidence="3">wkB301</strain>
    </source>
</reference>
<dbReference type="NCBIfam" id="NF008712">
    <property type="entry name" value="PRK11715.1-1"/>
    <property type="match status" value="1"/>
</dbReference>
<keyword evidence="1" id="KW-0812">Transmembrane</keyword>
<feature type="transmembrane region" description="Helical" evidence="1">
    <location>
        <begin position="440"/>
        <end position="458"/>
    </location>
</feature>
<feature type="transmembrane region" description="Helical" evidence="1">
    <location>
        <begin position="391"/>
        <end position="410"/>
    </location>
</feature>
<dbReference type="Proteomes" id="UP000238042">
    <property type="component" value="Unassembled WGS sequence"/>
</dbReference>
<dbReference type="EMBL" id="PSZM01000045">
    <property type="protein sequence ID" value="PQL90770.1"/>
    <property type="molecule type" value="Genomic_DNA"/>
</dbReference>
<organism evidence="2 3">
    <name type="scientific">Apibacter adventoris</name>
    <dbReference type="NCBI Taxonomy" id="1679466"/>
    <lineage>
        <taxon>Bacteria</taxon>
        <taxon>Pseudomonadati</taxon>
        <taxon>Bacteroidota</taxon>
        <taxon>Flavobacteriia</taxon>
        <taxon>Flavobacteriales</taxon>
        <taxon>Weeksellaceae</taxon>
        <taxon>Apibacter</taxon>
    </lineage>
</organism>
<keyword evidence="3" id="KW-1185">Reference proteome</keyword>
<keyword evidence="1" id="KW-1133">Transmembrane helix</keyword>
<dbReference type="PANTHER" id="PTHR30092:SF0">
    <property type="entry name" value="INNER MEMBRANE PROTEIN CRED"/>
    <property type="match status" value="1"/>
</dbReference>
<dbReference type="AlphaFoldDB" id="A0A2S8A8B8"/>
<accession>A0A2S8A8B8</accession>
<proteinExistence type="predicted"/>
<feature type="transmembrane region" description="Helical" evidence="1">
    <location>
        <begin position="363"/>
        <end position="385"/>
    </location>
</feature>
<evidence type="ECO:0000313" key="3">
    <source>
        <dbReference type="Proteomes" id="UP000238042"/>
    </source>
</evidence>
<protein>
    <recommendedName>
        <fullName evidence="4">Cell envelope integrity protein CreD</fullName>
    </recommendedName>
</protein>
<feature type="transmembrane region" description="Helical" evidence="1">
    <location>
        <begin position="42"/>
        <end position="63"/>
    </location>
</feature>
<evidence type="ECO:0000256" key="1">
    <source>
        <dbReference type="SAM" id="Phobius"/>
    </source>
</evidence>
<keyword evidence="1" id="KW-0472">Membrane</keyword>
<evidence type="ECO:0000313" key="2">
    <source>
        <dbReference type="EMBL" id="PQL90770.1"/>
    </source>
</evidence>
<dbReference type="InterPro" id="IPR010364">
    <property type="entry name" value="Uncharacterised_IM_CreD"/>
</dbReference>
<dbReference type="GO" id="GO:0005886">
    <property type="term" value="C:plasma membrane"/>
    <property type="evidence" value="ECO:0007669"/>
    <property type="project" value="TreeGrafter"/>
</dbReference>
<dbReference type="PIRSF" id="PIRSF004548">
    <property type="entry name" value="CreD"/>
    <property type="match status" value="1"/>
</dbReference>
<gene>
    <name evidence="2" type="ORF">C4S77_09955</name>
</gene>
<dbReference type="PANTHER" id="PTHR30092">
    <property type="entry name" value="INNER MEMBRANE PROTEIN CRED"/>
    <property type="match status" value="1"/>
</dbReference>
<dbReference type="RefSeq" id="WP_105247413.1">
    <property type="nucleotide sequence ID" value="NZ_PSZM01000045.1"/>
</dbReference>
<sequence length="468" mass="53541">MENQNQPEDQKLQTKNELFANKNSETKKTLQKKKQKINENTLVKGLIVIVLILIMLIPTPFILNLIKERKERKEIVINEVGAKFGTEQTLYGPFIKVPYKIIDPDKKIKIDYVYLSPNKLSIMGNLDALPKYRGIFDVMLYQAKMNISADFNYKNLIEADNDINYEWEKAKIVFGISDSNGLNENLNFIIKGKTYLAEVDGTIDTGEKIFSNDSEEPIQIKWIDEFAVPVNLADTNNIKINIPLSVKGMNSLNFLPISKNTKISLQTDIKDLKFDGNESPIVKNINNKTKKIEWTVPARKSEEILKSTNNLQKAKFWVQIIQPNDEYGKTNRVAKYSILFIGLTFVTFFFIEIINKLKIHPIQYILVGLALTVFYLLLLSLSEYIGFNKSYIISATATELLICWFIKGIVKNTKIMGGVFMVLTLLYGYIFIIIQLDELALLAGSIGLFIIIGLLMYFSRKIEIKIVE</sequence>